<evidence type="ECO:0000256" key="6">
    <source>
        <dbReference type="ARBA" id="ARBA00022815"/>
    </source>
</evidence>
<dbReference type="GO" id="GO:0007586">
    <property type="term" value="P:digestion"/>
    <property type="evidence" value="ECO:0007669"/>
    <property type="project" value="InterPro"/>
</dbReference>
<dbReference type="Proteomes" id="UP000008143">
    <property type="component" value="Chromosome 6"/>
</dbReference>
<dbReference type="GO" id="GO:0005184">
    <property type="term" value="F:neuropeptide hormone activity"/>
    <property type="evidence" value="ECO:0007669"/>
    <property type="project" value="InterPro"/>
</dbReference>
<feature type="signal peptide" evidence="8">
    <location>
        <begin position="1"/>
        <end position="20"/>
    </location>
</feature>
<dbReference type="AlphaFoldDB" id="A0A6I8T2B0"/>
<dbReference type="PROSITE" id="PS00259">
    <property type="entry name" value="GASTRIN"/>
    <property type="match status" value="1"/>
</dbReference>
<dbReference type="KEGG" id="xtr:116411701"/>
<evidence type="ECO:0000259" key="9">
    <source>
        <dbReference type="Pfam" id="PF00918"/>
    </source>
</evidence>
<evidence type="ECO:0000256" key="2">
    <source>
        <dbReference type="ARBA" id="ARBA00006273"/>
    </source>
</evidence>
<accession>A0A6I8T2B0</accession>
<evidence type="ECO:0000256" key="1">
    <source>
        <dbReference type="ARBA" id="ARBA00004613"/>
    </source>
</evidence>
<dbReference type="PANTHER" id="PTHR10786">
    <property type="entry name" value="CHOLECYSTOKININ"/>
    <property type="match status" value="1"/>
</dbReference>
<keyword evidence="3" id="KW-0964">Secreted</keyword>
<dbReference type="RefSeq" id="XP_031760348.1">
    <property type="nucleotide sequence ID" value="XM_031904488.1"/>
</dbReference>
<evidence type="ECO:0000313" key="14">
    <source>
        <dbReference type="Xenbase" id="XB-GENE-29097563"/>
    </source>
</evidence>
<protein>
    <submittedName>
        <fullName evidence="10 12">Preprocaerulein type-4-like</fullName>
    </submittedName>
</protein>
<reference evidence="10" key="1">
    <citation type="journal article" date="2010" name="Science">
        <title>The genome of the Western clawed frog Xenopus tropicalis.</title>
        <authorList>
            <person name="Hellsten U."/>
            <person name="Harland R.M."/>
            <person name="Gilchrist M.J."/>
            <person name="Hendrix D."/>
            <person name="Jurka J."/>
            <person name="Kapitonov V."/>
            <person name="Ovcharenko I."/>
            <person name="Putnam N.H."/>
            <person name="Shu S."/>
            <person name="Taher L."/>
            <person name="Blitz I.L."/>
            <person name="Blumberg B."/>
            <person name="Dichmann D.S."/>
            <person name="Dubchak I."/>
            <person name="Amaya E."/>
            <person name="Detter J.C."/>
            <person name="Fletcher R."/>
            <person name="Gerhard D.S."/>
            <person name="Goodstein D."/>
            <person name="Graves T."/>
            <person name="Grigoriev I.V."/>
            <person name="Grimwood J."/>
            <person name="Kawashima T."/>
            <person name="Lindquist E."/>
            <person name="Lucas S.M."/>
            <person name="Mead P.E."/>
            <person name="Mitros T."/>
            <person name="Ogino H."/>
            <person name="Ohta Y."/>
            <person name="Poliakov A.V."/>
            <person name="Pollet N."/>
            <person name="Robert J."/>
            <person name="Salamov A."/>
            <person name="Sater A.K."/>
            <person name="Schmutz J."/>
            <person name="Terry A."/>
            <person name="Vize P.D."/>
            <person name="Warren W.C."/>
            <person name="Wells D."/>
            <person name="Wills A."/>
            <person name="Wilson R.K."/>
            <person name="Zimmerman L.B."/>
            <person name="Zorn A.M."/>
            <person name="Grainger R."/>
            <person name="Grammer T."/>
            <person name="Khokha M.K."/>
            <person name="Richardson P.M."/>
            <person name="Rokhsar D.S."/>
        </authorList>
    </citation>
    <scope>NUCLEOTIDE SEQUENCE [LARGE SCALE GENOMIC DNA]</scope>
    <source>
        <strain evidence="10">Nigerian</strain>
    </source>
</reference>
<comment type="subcellular location">
    <subcellularLocation>
        <location evidence="1 7">Secreted</location>
    </subcellularLocation>
</comment>
<dbReference type="InterPro" id="IPR013152">
    <property type="entry name" value="Gastrin/cholecystokinin_CS"/>
</dbReference>
<evidence type="ECO:0000256" key="7">
    <source>
        <dbReference type="RuleBase" id="RU004362"/>
    </source>
</evidence>
<evidence type="ECO:0000313" key="13">
    <source>
        <dbReference type="RefSeq" id="XP_031760349.1"/>
    </source>
</evidence>
<feature type="chain" id="PRO_5044634400" evidence="8">
    <location>
        <begin position="21"/>
        <end position="98"/>
    </location>
</feature>
<gene>
    <name evidence="10 12 13 14" type="primary">LOC116411701</name>
</gene>
<dbReference type="Ensembl" id="ENSXETT00000098143">
    <property type="protein sequence ID" value="ENSXETP00000100887"/>
    <property type="gene ID" value="ENSXETG00000030394"/>
</dbReference>
<dbReference type="RefSeq" id="XP_031760349.1">
    <property type="nucleotide sequence ID" value="XM_031904489.1"/>
</dbReference>
<dbReference type="GO" id="GO:0005576">
    <property type="term" value="C:extracellular region"/>
    <property type="evidence" value="ECO:0007669"/>
    <property type="project" value="UniProtKB-SubCell"/>
</dbReference>
<proteinExistence type="inferred from homology"/>
<organism evidence="10">
    <name type="scientific">Xenopus tropicalis</name>
    <name type="common">Western clawed frog</name>
    <name type="synonym">Silurana tropicalis</name>
    <dbReference type="NCBI Taxonomy" id="8364"/>
    <lineage>
        <taxon>Eukaryota</taxon>
        <taxon>Metazoa</taxon>
        <taxon>Chordata</taxon>
        <taxon>Craniata</taxon>
        <taxon>Vertebrata</taxon>
        <taxon>Euteleostomi</taxon>
        <taxon>Amphibia</taxon>
        <taxon>Batrachia</taxon>
        <taxon>Anura</taxon>
        <taxon>Pipoidea</taxon>
        <taxon>Pipidae</taxon>
        <taxon>Xenopodinae</taxon>
        <taxon>Xenopus</taxon>
        <taxon>Silurana</taxon>
    </lineage>
</organism>
<feature type="domain" description="Gastrin/cholecystokinin peptide hormone" evidence="9">
    <location>
        <begin position="65"/>
        <end position="97"/>
    </location>
</feature>
<dbReference type="PANTHER" id="PTHR10786:SF0">
    <property type="entry name" value="CHOLECYSTOKININ"/>
    <property type="match status" value="1"/>
</dbReference>
<keyword evidence="6" id="KW-0027">Amidation</keyword>
<keyword evidence="8" id="KW-0732">Signal</keyword>
<reference evidence="10" key="2">
    <citation type="submission" date="2020-05" db="UniProtKB">
        <authorList>
            <consortium name="Ensembl"/>
        </authorList>
    </citation>
    <scope>IDENTIFICATION</scope>
</reference>
<dbReference type="Xenbase" id="XB-GENE-29097563">
    <property type="gene designation" value="LOC116411701"/>
</dbReference>
<dbReference type="AGR" id="Xenbase:XB-GENE-29097563"/>
<name>A0A6I8T2B0_XENTR</name>
<keyword evidence="4" id="KW-0765">Sulfation</keyword>
<keyword evidence="11" id="KW-1185">Reference proteome</keyword>
<dbReference type="GeneTree" id="ENSGT00390000014792"/>
<dbReference type="GeneID" id="116411701"/>
<sequence length="98" mass="10925">MFKGLFLCVLFAVLSAQSMAQPTASADEEANANERVARKLGFENFLVKALKTVMHVPTSPLLGRREANDRRFADGPNAVSQTEYEGWMDFGRRSAEEE</sequence>
<evidence type="ECO:0000313" key="12">
    <source>
        <dbReference type="RefSeq" id="XP_031760348.1"/>
    </source>
</evidence>
<evidence type="ECO:0000256" key="8">
    <source>
        <dbReference type="SAM" id="SignalP"/>
    </source>
</evidence>
<evidence type="ECO:0000313" key="11">
    <source>
        <dbReference type="Proteomes" id="UP000008143"/>
    </source>
</evidence>
<evidence type="ECO:0000256" key="4">
    <source>
        <dbReference type="ARBA" id="ARBA00022641"/>
    </source>
</evidence>
<dbReference type="Pfam" id="PF00918">
    <property type="entry name" value="Gastrin"/>
    <property type="match status" value="1"/>
</dbReference>
<evidence type="ECO:0000256" key="3">
    <source>
        <dbReference type="ARBA" id="ARBA00022525"/>
    </source>
</evidence>
<dbReference type="Ensembl" id="ENSXETT00000108644">
    <property type="protein sequence ID" value="ENSXETP00000110006"/>
    <property type="gene ID" value="ENSXETG00000030394"/>
</dbReference>
<comment type="similarity">
    <text evidence="2 7">Belongs to the gastrin/cholecystokinin family.</text>
</comment>
<evidence type="ECO:0000256" key="5">
    <source>
        <dbReference type="ARBA" id="ARBA00022685"/>
    </source>
</evidence>
<dbReference type="InterPro" id="IPR015499">
    <property type="entry name" value="CCK-like"/>
</dbReference>
<keyword evidence="5" id="KW-0165">Cleavage on pair of basic residues</keyword>
<evidence type="ECO:0000313" key="10">
    <source>
        <dbReference type="Ensembl" id="ENSXETP00000100887"/>
    </source>
</evidence>
<dbReference type="Bgee" id="ENSXETG00000030394">
    <property type="expression patterns" value="Expressed in skeletal muscle tissue and 2 other cell types or tissues"/>
</dbReference>
<dbReference type="InterPro" id="IPR001651">
    <property type="entry name" value="Gastrin/CCK"/>
</dbReference>
<reference evidence="12 13" key="3">
    <citation type="submission" date="2025-04" db="UniProtKB">
        <authorList>
            <consortium name="RefSeq"/>
        </authorList>
    </citation>
    <scope>IDENTIFICATION</scope>
    <source>
        <strain evidence="12 13">Nigerian</strain>
        <tissue evidence="12 13">Liver and blood</tissue>
    </source>
</reference>